<accession>A0A9D1JZG1</accession>
<name>A0A9D1JZG1_9FIRM</name>
<dbReference type="Proteomes" id="UP000824002">
    <property type="component" value="Unassembled WGS sequence"/>
</dbReference>
<reference evidence="1" key="2">
    <citation type="journal article" date="2021" name="PeerJ">
        <title>Extensive microbial diversity within the chicken gut microbiome revealed by metagenomics and culture.</title>
        <authorList>
            <person name="Gilroy R."/>
            <person name="Ravi A."/>
            <person name="Getino M."/>
            <person name="Pursley I."/>
            <person name="Horton D.L."/>
            <person name="Alikhan N.F."/>
            <person name="Baker D."/>
            <person name="Gharbi K."/>
            <person name="Hall N."/>
            <person name="Watson M."/>
            <person name="Adriaenssens E.M."/>
            <person name="Foster-Nyarko E."/>
            <person name="Jarju S."/>
            <person name="Secka A."/>
            <person name="Antonio M."/>
            <person name="Oren A."/>
            <person name="Chaudhuri R.R."/>
            <person name="La Ragione R."/>
            <person name="Hildebrand F."/>
            <person name="Pallen M.J."/>
        </authorList>
    </citation>
    <scope>NUCLEOTIDE SEQUENCE</scope>
    <source>
        <strain evidence="1">CHK199-13235</strain>
    </source>
</reference>
<evidence type="ECO:0000313" key="2">
    <source>
        <dbReference type="Proteomes" id="UP000824002"/>
    </source>
</evidence>
<organism evidence="1 2">
    <name type="scientific">Candidatus Merdivicinus excrementipullorum</name>
    <dbReference type="NCBI Taxonomy" id="2840867"/>
    <lineage>
        <taxon>Bacteria</taxon>
        <taxon>Bacillati</taxon>
        <taxon>Bacillota</taxon>
        <taxon>Clostridia</taxon>
        <taxon>Eubacteriales</taxon>
        <taxon>Oscillospiraceae</taxon>
        <taxon>Oscillospiraceae incertae sedis</taxon>
        <taxon>Candidatus Merdivicinus</taxon>
    </lineage>
</organism>
<protein>
    <submittedName>
        <fullName evidence="1">Uncharacterized protein</fullName>
    </submittedName>
</protein>
<dbReference type="SUPFAM" id="SSF52218">
    <property type="entry name" value="Flavoproteins"/>
    <property type="match status" value="1"/>
</dbReference>
<sequence>MVEAFAEGAAGKGHRVTVIPVCQKKIAGCLGCDYCRRKYGGRAFLCSK</sequence>
<comment type="caution">
    <text evidence="1">The sequence shown here is derived from an EMBL/GenBank/DDBJ whole genome shotgun (WGS) entry which is preliminary data.</text>
</comment>
<evidence type="ECO:0000313" key="1">
    <source>
        <dbReference type="EMBL" id="HIS76584.1"/>
    </source>
</evidence>
<dbReference type="InterPro" id="IPR029039">
    <property type="entry name" value="Flavoprotein-like_sf"/>
</dbReference>
<reference evidence="1" key="1">
    <citation type="submission" date="2020-10" db="EMBL/GenBank/DDBJ databases">
        <authorList>
            <person name="Gilroy R."/>
        </authorList>
    </citation>
    <scope>NUCLEOTIDE SEQUENCE</scope>
    <source>
        <strain evidence="1">CHK199-13235</strain>
    </source>
</reference>
<proteinExistence type="predicted"/>
<gene>
    <name evidence="1" type="ORF">IAB51_07210</name>
</gene>
<dbReference type="EMBL" id="DVJP01000047">
    <property type="protein sequence ID" value="HIS76584.1"/>
    <property type="molecule type" value="Genomic_DNA"/>
</dbReference>
<dbReference type="AlphaFoldDB" id="A0A9D1JZG1"/>